<evidence type="ECO:0000313" key="2">
    <source>
        <dbReference type="Proteomes" id="UP001163982"/>
    </source>
</evidence>
<keyword evidence="2" id="KW-1185">Reference proteome</keyword>
<organism evidence="1 2">
    <name type="scientific">Pseudomonas fortuita</name>
    <dbReference type="NCBI Taxonomy" id="3233375"/>
    <lineage>
        <taxon>Bacteria</taxon>
        <taxon>Pseudomonadati</taxon>
        <taxon>Pseudomonadota</taxon>
        <taxon>Gammaproteobacteria</taxon>
        <taxon>Pseudomonadales</taxon>
        <taxon>Pseudomonadaceae</taxon>
        <taxon>Pseudomonas</taxon>
    </lineage>
</organism>
<dbReference type="Proteomes" id="UP001163982">
    <property type="component" value="Chromosome"/>
</dbReference>
<accession>A0ACD4PGK5</accession>
<protein>
    <submittedName>
        <fullName evidence="1">Uncharacterized protein</fullName>
    </submittedName>
</protein>
<sequence>MSDQKLPQSSRDATLVYHFCYATVLKAADVRYDVRGYLLSELVSLCLGNRATLPWAYRARYERYVQREAIAFVESFTAQLLFGSGRFSPHEYRYRVKDRQPLGDISNRKPDLPDAVGVYHSGVMQHDCI</sequence>
<evidence type="ECO:0000313" key="1">
    <source>
        <dbReference type="EMBL" id="WAP66615.1"/>
    </source>
</evidence>
<dbReference type="EMBL" id="CP114035">
    <property type="protein sequence ID" value="WAP66615.1"/>
    <property type="molecule type" value="Genomic_DNA"/>
</dbReference>
<reference evidence="1" key="1">
    <citation type="journal article" date="2024" name="Int. J. Syst. Evol. Microbiol.">
        <title>Pseudomonas fortuita sp. nov., isolated from the endosphere of a wild yam.</title>
        <authorList>
            <person name="Carlier A."/>
            <person name="Beaumel M."/>
            <person name="Moreau S."/>
            <person name="Acar T."/>
            <person name="Sana T.G."/>
            <person name="Cnockaert M."/>
            <person name="Vandamme P."/>
        </authorList>
    </citation>
    <scope>NUCLEOTIDE SEQUENCE</scope>
    <source>
        <strain evidence="1">GMI12077</strain>
    </source>
</reference>
<proteinExistence type="predicted"/>
<gene>
    <name evidence="1" type="ORF">OZ911_16720</name>
</gene>
<name>A0ACD4PGK5_9PSED</name>